<feature type="chain" id="PRO_5010205432" evidence="2">
    <location>
        <begin position="22"/>
        <end position="211"/>
    </location>
</feature>
<evidence type="ECO:0000256" key="1">
    <source>
        <dbReference type="ARBA" id="ARBA00022729"/>
    </source>
</evidence>
<dbReference type="PANTHER" id="PTHR33619:SF3">
    <property type="entry name" value="POLYSACCHARIDE EXPORT PROTEIN GFCE-RELATED"/>
    <property type="match status" value="1"/>
</dbReference>
<evidence type="ECO:0000259" key="4">
    <source>
        <dbReference type="Pfam" id="PF10531"/>
    </source>
</evidence>
<evidence type="ECO:0000259" key="3">
    <source>
        <dbReference type="Pfam" id="PF02563"/>
    </source>
</evidence>
<feature type="domain" description="Polysaccharide export protein N-terminal" evidence="3">
    <location>
        <begin position="49"/>
        <end position="123"/>
    </location>
</feature>
<dbReference type="Pfam" id="PF10531">
    <property type="entry name" value="SLBB"/>
    <property type="match status" value="1"/>
</dbReference>
<evidence type="ECO:0000313" key="6">
    <source>
        <dbReference type="Proteomes" id="UP000182409"/>
    </source>
</evidence>
<evidence type="ECO:0000313" key="5">
    <source>
        <dbReference type="EMBL" id="SEC44339.1"/>
    </source>
</evidence>
<dbReference type="GO" id="GO:0015159">
    <property type="term" value="F:polysaccharide transmembrane transporter activity"/>
    <property type="evidence" value="ECO:0007669"/>
    <property type="project" value="InterPro"/>
</dbReference>
<proteinExistence type="predicted"/>
<dbReference type="Pfam" id="PF02563">
    <property type="entry name" value="Poly_export"/>
    <property type="match status" value="1"/>
</dbReference>
<dbReference type="InterPro" id="IPR049712">
    <property type="entry name" value="Poly_export"/>
</dbReference>
<dbReference type="Gene3D" id="3.30.1950.10">
    <property type="entry name" value="wza like domain"/>
    <property type="match status" value="1"/>
</dbReference>
<sequence length="211" mass="22493">MKTLRSQSMIALAAVSLSGVAVRTAPCGAQSVNSVTAAAASTSAHPSTQAKPFTIGIDDVLNINIWHEAELSRNVSVRPDGKISLPLIGELQASGKTPMELQEDIRTSISRYLTAPQVTVIVTEIHSLHVNVLGQVTRPGSYALSSSMGVLDALSLAGGLREFAKKNGIYVLRSNNDGVKSHIPYRYSEILRSKTMAKDLMLEPGDTVVIP</sequence>
<protein>
    <submittedName>
        <fullName evidence="5">Polysaccharide export outer membrane protein</fullName>
    </submittedName>
</protein>
<name>A0A1H4SJL6_9BACT</name>
<organism evidence="5 6">
    <name type="scientific">Terriglobus roseus</name>
    <dbReference type="NCBI Taxonomy" id="392734"/>
    <lineage>
        <taxon>Bacteria</taxon>
        <taxon>Pseudomonadati</taxon>
        <taxon>Acidobacteriota</taxon>
        <taxon>Terriglobia</taxon>
        <taxon>Terriglobales</taxon>
        <taxon>Acidobacteriaceae</taxon>
        <taxon>Terriglobus</taxon>
    </lineage>
</organism>
<dbReference type="Proteomes" id="UP000182409">
    <property type="component" value="Unassembled WGS sequence"/>
</dbReference>
<feature type="domain" description="Soluble ligand binding" evidence="4">
    <location>
        <begin position="130"/>
        <end position="178"/>
    </location>
</feature>
<gene>
    <name evidence="5" type="ORF">SAMN05443244_3473</name>
</gene>
<dbReference type="EMBL" id="FNSD01000001">
    <property type="protein sequence ID" value="SEC44339.1"/>
    <property type="molecule type" value="Genomic_DNA"/>
</dbReference>
<feature type="signal peptide" evidence="2">
    <location>
        <begin position="1"/>
        <end position="21"/>
    </location>
</feature>
<reference evidence="5 6" key="1">
    <citation type="submission" date="2016-10" db="EMBL/GenBank/DDBJ databases">
        <authorList>
            <person name="de Groot N.N."/>
        </authorList>
    </citation>
    <scope>NUCLEOTIDE SEQUENCE [LARGE SCALE GENOMIC DNA]</scope>
    <source>
        <strain evidence="5 6">AB35.6</strain>
    </source>
</reference>
<evidence type="ECO:0000256" key="2">
    <source>
        <dbReference type="SAM" id="SignalP"/>
    </source>
</evidence>
<dbReference type="AlphaFoldDB" id="A0A1H4SJL6"/>
<dbReference type="Gene3D" id="3.10.560.10">
    <property type="entry name" value="Outer membrane lipoprotein wza domain like"/>
    <property type="match status" value="1"/>
</dbReference>
<dbReference type="InterPro" id="IPR019554">
    <property type="entry name" value="Soluble_ligand-bd"/>
</dbReference>
<dbReference type="RefSeq" id="WP_074655238.1">
    <property type="nucleotide sequence ID" value="NZ_FNSD01000001.1"/>
</dbReference>
<dbReference type="OrthoDB" id="193635at2"/>
<dbReference type="PANTHER" id="PTHR33619">
    <property type="entry name" value="POLYSACCHARIDE EXPORT PROTEIN GFCE-RELATED"/>
    <property type="match status" value="1"/>
</dbReference>
<dbReference type="InterPro" id="IPR003715">
    <property type="entry name" value="Poly_export_N"/>
</dbReference>
<keyword evidence="1 2" id="KW-0732">Signal</keyword>
<accession>A0A1H4SJL6</accession>